<protein>
    <submittedName>
        <fullName evidence="3">Alpha/beta fold hydrolase</fullName>
    </submittedName>
</protein>
<organism evidence="3 4">
    <name type="scientific">Thalassotalea nanhaiensis</name>
    <dbReference type="NCBI Taxonomy" id="3065648"/>
    <lineage>
        <taxon>Bacteria</taxon>
        <taxon>Pseudomonadati</taxon>
        <taxon>Pseudomonadota</taxon>
        <taxon>Gammaproteobacteria</taxon>
        <taxon>Alteromonadales</taxon>
        <taxon>Colwelliaceae</taxon>
        <taxon>Thalassotalea</taxon>
    </lineage>
</organism>
<evidence type="ECO:0000256" key="1">
    <source>
        <dbReference type="ARBA" id="ARBA00022801"/>
    </source>
</evidence>
<keyword evidence="4" id="KW-1185">Reference proteome</keyword>
<dbReference type="Gene3D" id="3.40.50.1820">
    <property type="entry name" value="alpha/beta hydrolase"/>
    <property type="match status" value="1"/>
</dbReference>
<dbReference type="GO" id="GO:0016787">
    <property type="term" value="F:hydrolase activity"/>
    <property type="evidence" value="ECO:0007669"/>
    <property type="project" value="UniProtKB-KW"/>
</dbReference>
<evidence type="ECO:0000259" key="2">
    <source>
        <dbReference type="Pfam" id="PF00561"/>
    </source>
</evidence>
<evidence type="ECO:0000313" key="4">
    <source>
        <dbReference type="Proteomes" id="UP001248581"/>
    </source>
</evidence>
<dbReference type="SUPFAM" id="SSF53474">
    <property type="entry name" value="alpha/beta-Hydrolases"/>
    <property type="match status" value="1"/>
</dbReference>
<name>A0ABY9TP46_9GAMM</name>
<sequence length="266" mass="29634">MSTNNSTITSQHLPFLNHVIRGEGEPLVLIHGLFGSLENLNMVAKTLADHFKVISVDVRNHGSSFHHKSMNYEEMSDDIFALLDHLNINSCDILGHSMGGKIAMQCALSKPERIKKLIVADIAPVEYPPHHNEIIAGLLSINTKEINNRQDADKQLAKYVNEPGVRQFLLKNLIKTESGFTWRANIENVANDYNSIAQGFELRRQFNGPTLFIKGGNSNYITSEHQAVISTLFPLAKAKIIQGAGHWLHAEKTVAFNKIVNDFLSA</sequence>
<keyword evidence="1 3" id="KW-0378">Hydrolase</keyword>
<gene>
    <name evidence="3" type="ORF">RI845_08550</name>
</gene>
<dbReference type="InterPro" id="IPR000073">
    <property type="entry name" value="AB_hydrolase_1"/>
</dbReference>
<dbReference type="Pfam" id="PF00561">
    <property type="entry name" value="Abhydrolase_1"/>
    <property type="match status" value="1"/>
</dbReference>
<dbReference type="PRINTS" id="PR00111">
    <property type="entry name" value="ABHYDROLASE"/>
</dbReference>
<dbReference type="PRINTS" id="PR00412">
    <property type="entry name" value="EPOXHYDRLASE"/>
</dbReference>
<dbReference type="EMBL" id="CP134146">
    <property type="protein sequence ID" value="WNC70176.1"/>
    <property type="molecule type" value="Genomic_DNA"/>
</dbReference>
<evidence type="ECO:0000313" key="3">
    <source>
        <dbReference type="EMBL" id="WNC70176.1"/>
    </source>
</evidence>
<proteinExistence type="predicted"/>
<dbReference type="InterPro" id="IPR029058">
    <property type="entry name" value="AB_hydrolase_fold"/>
</dbReference>
<accession>A0ABY9TP46</accession>
<dbReference type="RefSeq" id="WP_348389317.1">
    <property type="nucleotide sequence ID" value="NZ_CP134146.1"/>
</dbReference>
<dbReference type="InterPro" id="IPR000639">
    <property type="entry name" value="Epox_hydrolase-like"/>
</dbReference>
<dbReference type="PANTHER" id="PTHR46118:SF4">
    <property type="entry name" value="PROTEIN ABHD11"/>
    <property type="match status" value="1"/>
</dbReference>
<reference evidence="4" key="1">
    <citation type="submission" date="2023-09" db="EMBL/GenBank/DDBJ databases">
        <authorList>
            <person name="Li S."/>
            <person name="Li X."/>
            <person name="Zhang C."/>
            <person name="Zhao Z."/>
        </authorList>
    </citation>
    <scope>NUCLEOTIDE SEQUENCE [LARGE SCALE GENOMIC DNA]</scope>
    <source>
        <strain evidence="4">SQ345</strain>
    </source>
</reference>
<dbReference type="PANTHER" id="PTHR46118">
    <property type="entry name" value="PROTEIN ABHD11"/>
    <property type="match status" value="1"/>
</dbReference>
<dbReference type="Proteomes" id="UP001248581">
    <property type="component" value="Chromosome"/>
</dbReference>
<feature type="domain" description="AB hydrolase-1" evidence="2">
    <location>
        <begin position="26"/>
        <end position="132"/>
    </location>
</feature>